<reference evidence="3" key="1">
    <citation type="journal article" date="2019" name="Int. J. Syst. Evol. Microbiol.">
        <title>The Global Catalogue of Microorganisms (GCM) 10K type strain sequencing project: providing services to taxonomists for standard genome sequencing and annotation.</title>
        <authorList>
            <consortium name="The Broad Institute Genomics Platform"/>
            <consortium name="The Broad Institute Genome Sequencing Center for Infectious Disease"/>
            <person name="Wu L."/>
            <person name="Ma J."/>
        </authorList>
    </citation>
    <scope>NUCLEOTIDE SEQUENCE [LARGE SCALE GENOMIC DNA]</scope>
    <source>
        <strain evidence="3">CCUG 60524</strain>
    </source>
</reference>
<evidence type="ECO:0000313" key="2">
    <source>
        <dbReference type="EMBL" id="MFD0979310.1"/>
    </source>
</evidence>
<keyword evidence="1" id="KW-1133">Transmembrane helix</keyword>
<keyword evidence="3" id="KW-1185">Reference proteome</keyword>
<gene>
    <name evidence="2" type="ORF">ACFQ2S_06540</name>
</gene>
<accession>A0ABW3INZ4</accession>
<organism evidence="2 3">
    <name type="scientific">Tropicimonas aquimaris</name>
    <dbReference type="NCBI Taxonomy" id="914152"/>
    <lineage>
        <taxon>Bacteria</taxon>
        <taxon>Pseudomonadati</taxon>
        <taxon>Pseudomonadota</taxon>
        <taxon>Alphaproteobacteria</taxon>
        <taxon>Rhodobacterales</taxon>
        <taxon>Roseobacteraceae</taxon>
        <taxon>Tropicimonas</taxon>
    </lineage>
</organism>
<proteinExistence type="predicted"/>
<feature type="transmembrane region" description="Helical" evidence="1">
    <location>
        <begin position="35"/>
        <end position="57"/>
    </location>
</feature>
<dbReference type="RefSeq" id="WP_386073657.1">
    <property type="nucleotide sequence ID" value="NZ_JBHTJT010000008.1"/>
</dbReference>
<dbReference type="EMBL" id="JBHTJT010000008">
    <property type="protein sequence ID" value="MFD0979310.1"/>
    <property type="molecule type" value="Genomic_DNA"/>
</dbReference>
<evidence type="ECO:0000256" key="1">
    <source>
        <dbReference type="SAM" id="Phobius"/>
    </source>
</evidence>
<dbReference type="InterPro" id="IPR051907">
    <property type="entry name" value="DoxX-like_oxidoreductase"/>
</dbReference>
<dbReference type="PANTHER" id="PTHR33452:SF1">
    <property type="entry name" value="INNER MEMBRANE PROTEIN YPHA-RELATED"/>
    <property type="match status" value="1"/>
</dbReference>
<keyword evidence="1" id="KW-0812">Transmembrane</keyword>
<dbReference type="PANTHER" id="PTHR33452">
    <property type="entry name" value="OXIDOREDUCTASE CATD-RELATED"/>
    <property type="match status" value="1"/>
</dbReference>
<evidence type="ECO:0000313" key="3">
    <source>
        <dbReference type="Proteomes" id="UP001597108"/>
    </source>
</evidence>
<sequence length="202" mass="21996">MTATTTDTATSQKRAVFNRIVAIHDRVFSATESALAGWAIPTLARFAFAAVLLMYFWASAMTKLGDGILGIFVPSTGAYAQIFPQKAEAVLYDPSQFSIFEKLVILAGTWAEFLLPLLIVIGLFTRLAALGMIGFVIVQSLTDIHGHHADATTIGAWFDRASDSLIMDQRAFWMLLLITLVLRGAGPLSIDRLIGIGQPHKQ</sequence>
<keyword evidence="1" id="KW-0472">Membrane</keyword>
<protein>
    <submittedName>
        <fullName evidence="2">DoxX family protein</fullName>
    </submittedName>
</protein>
<comment type="caution">
    <text evidence="2">The sequence shown here is derived from an EMBL/GenBank/DDBJ whole genome shotgun (WGS) entry which is preliminary data.</text>
</comment>
<feature type="transmembrane region" description="Helical" evidence="1">
    <location>
        <begin position="103"/>
        <end position="124"/>
    </location>
</feature>
<feature type="transmembrane region" description="Helical" evidence="1">
    <location>
        <begin position="64"/>
        <end position="83"/>
    </location>
</feature>
<dbReference type="Proteomes" id="UP001597108">
    <property type="component" value="Unassembled WGS sequence"/>
</dbReference>
<name>A0ABW3INZ4_9RHOB</name>